<feature type="transmembrane region" description="Helical" evidence="2">
    <location>
        <begin position="853"/>
        <end position="873"/>
    </location>
</feature>
<reference evidence="3" key="1">
    <citation type="submission" date="2022-07" db="EMBL/GenBank/DDBJ databases">
        <title>Genome sequencing of Photobacterium atrarenae GJH2-4.</title>
        <authorList>
            <person name="Park S.-J."/>
        </authorList>
    </citation>
    <scope>NUCLEOTIDE SEQUENCE</scope>
    <source>
        <strain evidence="3">GJH2-4</strain>
    </source>
</reference>
<keyword evidence="4" id="KW-1185">Reference proteome</keyword>
<dbReference type="Gene3D" id="3.30.70.1430">
    <property type="entry name" value="Multidrug efflux transporter AcrB pore domain"/>
    <property type="match status" value="2"/>
</dbReference>
<protein>
    <submittedName>
        <fullName evidence="3">Efflux RND transporter permease subunit</fullName>
    </submittedName>
</protein>
<dbReference type="PANTHER" id="PTHR32063">
    <property type="match status" value="1"/>
</dbReference>
<dbReference type="InterPro" id="IPR027463">
    <property type="entry name" value="AcrB_DN_DC_subdom"/>
</dbReference>
<evidence type="ECO:0000313" key="4">
    <source>
        <dbReference type="Proteomes" id="UP001057998"/>
    </source>
</evidence>
<dbReference type="EMBL" id="CP101508">
    <property type="protein sequence ID" value="UTV26588.1"/>
    <property type="molecule type" value="Genomic_DNA"/>
</dbReference>
<dbReference type="Gene3D" id="3.30.2090.10">
    <property type="entry name" value="Multidrug efflux transporter AcrB TolC docking domain, DN and DC subdomains"/>
    <property type="match status" value="2"/>
</dbReference>
<evidence type="ECO:0000256" key="2">
    <source>
        <dbReference type="SAM" id="Phobius"/>
    </source>
</evidence>
<keyword evidence="2" id="KW-0472">Membrane</keyword>
<feature type="region of interest" description="Disordered" evidence="1">
    <location>
        <begin position="1037"/>
        <end position="1059"/>
    </location>
</feature>
<feature type="transmembrane region" description="Helical" evidence="2">
    <location>
        <begin position="431"/>
        <end position="451"/>
    </location>
</feature>
<dbReference type="PRINTS" id="PR00702">
    <property type="entry name" value="ACRIFLAVINRP"/>
</dbReference>
<gene>
    <name evidence="3" type="ORF">NNL38_09425</name>
</gene>
<evidence type="ECO:0000313" key="3">
    <source>
        <dbReference type="EMBL" id="UTV26588.1"/>
    </source>
</evidence>
<name>A0ABY5GBM0_9GAMM</name>
<feature type="transmembrane region" description="Helical" evidence="2">
    <location>
        <begin position="880"/>
        <end position="900"/>
    </location>
</feature>
<accession>A0ABY5GBM0</accession>
<dbReference type="PANTHER" id="PTHR32063:SF0">
    <property type="entry name" value="SWARMING MOTILITY PROTEIN SWRC"/>
    <property type="match status" value="1"/>
</dbReference>
<dbReference type="SUPFAM" id="SSF82693">
    <property type="entry name" value="Multidrug efflux transporter AcrB pore domain, PN1, PN2, PC1 and PC2 subdomains"/>
    <property type="match status" value="2"/>
</dbReference>
<dbReference type="Gene3D" id="3.30.70.1320">
    <property type="entry name" value="Multidrug efflux transporter AcrB pore domain like"/>
    <property type="match status" value="1"/>
</dbReference>
<feature type="transmembrane region" description="Helical" evidence="2">
    <location>
        <begin position="992"/>
        <end position="1022"/>
    </location>
</feature>
<keyword evidence="2" id="KW-0812">Transmembrane</keyword>
<dbReference type="Gene3D" id="3.30.70.1440">
    <property type="entry name" value="Multidrug efflux transporter AcrB pore domain"/>
    <property type="match status" value="1"/>
</dbReference>
<dbReference type="Proteomes" id="UP001057998">
    <property type="component" value="Chromosome 1"/>
</dbReference>
<feature type="transmembrane region" description="Helical" evidence="2">
    <location>
        <begin position="906"/>
        <end position="932"/>
    </location>
</feature>
<sequence>MLTLIDAALSRARTMITLLILILIAGAIMYRMMPKESNPDITIPVIYTSVTHEGISPEDAERLLVRPLEKELRTIEGIKEMESSAAEGYASVVLEFNAGTDIEEALTDVREAVDLAKVKLPSDSDEPKVKEITIASFDPVLSMVLYGTVPERTIVQIARKLQDELESYRQILEVDIAGDREDVVEVVVEPLLMESYGLDQADVFNLVARNNRVVAAGYIDSGYGRFSVKVPSVFDSLKDILELPIKVEGNTVITFGDIATVRRAFRDPDSFARLNGQPAVVLDVKKRAGENIIETVEIVKAVMAEAQQLDDWPDNLLVEYTLDQSRDVKTMLVDLQNNILSAIILVVIVILAILGARTALLVGISIPGSFLTGLLVLAVSGITINIVVLFSLIMAVGMLVDGAIVVTEYADRRMQENIPRKQAYQEAAKRMAWPITASTATTLAAFAPMLFWPDTTGEFMRYLPLTLIATLSASLVMAMLFVPVLGSVIGKPQYISPAAQQRKIAVENGQFEQATGLTRFYLRSLSIALRHPLKILIAALVFAASVGFAYDRAGLGVVFFPEVDPPHFTIKARSYGDLSIYEKDQLMQQLEARVLGTEGISSVYTRTGGDDQIGHIQINPLDWQYRPPVKDIIAELRDKTADLAGIELEFTSPEAGPPSEHDLLIEISGTDSEEMSDTVQQLRRWMESQAAFTNISDSDNKPGIDWEINIARDDAARFGGDATLVGNTVQFVTNGLKIGDYLPNDTDEEVDILVRYPQEKRDIGQFNELRVKTQYGLVPITNFSSITPSPKQHTISRIDGKRVVQVMADMAPGYNLSLEIPNIQAAIDSMPIPSSVNAEIRGQNEEQASSQRFLETAFVVALAVMGLILVTQFNSFYQAFLILSAVLFSTVGVFLGLLVFQRPFGVIMSGIGVISLAGIVVNNNIVLIDTYNQLRKQGYEKTVAIMHTGAQRLRPVLLTTITTILGLLPMVMEMNIDLIGRKVEFGAPSTQWWSQLATAVAGGLTFATLLTLILTPCLLMLGRDQHQKIQRRRFVYEPSHHQQQKKQEEVPLEKTEDIY</sequence>
<dbReference type="Pfam" id="PF00873">
    <property type="entry name" value="ACR_tran"/>
    <property type="match status" value="1"/>
</dbReference>
<dbReference type="RefSeq" id="WP_255387798.1">
    <property type="nucleotide sequence ID" value="NZ_CP101508.1"/>
</dbReference>
<dbReference type="SUPFAM" id="SSF82866">
    <property type="entry name" value="Multidrug efflux transporter AcrB transmembrane domain"/>
    <property type="match status" value="2"/>
</dbReference>
<feature type="transmembrane region" description="Helical" evidence="2">
    <location>
        <begin position="953"/>
        <end position="972"/>
    </location>
</feature>
<evidence type="ECO:0000256" key="1">
    <source>
        <dbReference type="SAM" id="MobiDB-lite"/>
    </source>
</evidence>
<keyword evidence="2" id="KW-1133">Transmembrane helix</keyword>
<dbReference type="InterPro" id="IPR001036">
    <property type="entry name" value="Acrflvin-R"/>
</dbReference>
<feature type="transmembrane region" description="Helical" evidence="2">
    <location>
        <begin position="463"/>
        <end position="485"/>
    </location>
</feature>
<dbReference type="Gene3D" id="1.20.1640.10">
    <property type="entry name" value="Multidrug efflux transporter AcrB transmembrane domain"/>
    <property type="match status" value="2"/>
</dbReference>
<organism evidence="3 4">
    <name type="scientific">Photobacterium atrarenae</name>
    <dbReference type="NCBI Taxonomy" id="865757"/>
    <lineage>
        <taxon>Bacteria</taxon>
        <taxon>Pseudomonadati</taxon>
        <taxon>Pseudomonadota</taxon>
        <taxon>Gammaproteobacteria</taxon>
        <taxon>Vibrionales</taxon>
        <taxon>Vibrionaceae</taxon>
        <taxon>Photobacterium</taxon>
    </lineage>
</organism>
<proteinExistence type="predicted"/>
<dbReference type="SUPFAM" id="SSF82714">
    <property type="entry name" value="Multidrug efflux transporter AcrB TolC docking domain, DN and DC subdomains"/>
    <property type="match status" value="1"/>
</dbReference>
<feature type="transmembrane region" description="Helical" evidence="2">
    <location>
        <begin position="339"/>
        <end position="366"/>
    </location>
</feature>
<feature type="transmembrane region" description="Helical" evidence="2">
    <location>
        <begin position="533"/>
        <end position="550"/>
    </location>
</feature>
<feature type="transmembrane region" description="Helical" evidence="2">
    <location>
        <begin position="12"/>
        <end position="30"/>
    </location>
</feature>